<dbReference type="Proteomes" id="UP000323136">
    <property type="component" value="Unassembled WGS sequence"/>
</dbReference>
<comment type="caution">
    <text evidence="1">The sequence shown here is derived from an EMBL/GenBank/DDBJ whole genome shotgun (WGS) entry which is preliminary data.</text>
</comment>
<organism evidence="1 2">
    <name type="scientific">Tenacibaculum adriaticum</name>
    <dbReference type="NCBI Taxonomy" id="413713"/>
    <lineage>
        <taxon>Bacteria</taxon>
        <taxon>Pseudomonadati</taxon>
        <taxon>Bacteroidota</taxon>
        <taxon>Flavobacteriia</taxon>
        <taxon>Flavobacteriales</taxon>
        <taxon>Flavobacteriaceae</taxon>
        <taxon>Tenacibaculum</taxon>
    </lineage>
</organism>
<evidence type="ECO:0000313" key="1">
    <source>
        <dbReference type="EMBL" id="TYP98930.1"/>
    </source>
</evidence>
<dbReference type="AlphaFoldDB" id="A0A5S5DSM2"/>
<dbReference type="EMBL" id="VNIA01000002">
    <property type="protein sequence ID" value="TYP98930.1"/>
    <property type="molecule type" value="Genomic_DNA"/>
</dbReference>
<evidence type="ECO:0000313" key="2">
    <source>
        <dbReference type="Proteomes" id="UP000323136"/>
    </source>
</evidence>
<gene>
    <name evidence="1" type="ORF">C7447_102248</name>
</gene>
<proteinExistence type="predicted"/>
<keyword evidence="2" id="KW-1185">Reference proteome</keyword>
<name>A0A5S5DSM2_9FLAO</name>
<sequence length="188" mass="21322">MNNKFLQILALIPLGLIGLLFSKKMKKNDNIDSATAVDDYSMYPVGTNKDLPRGIRNFNPGNIRINPVNNWQGVIDRSKNTDGAFEQFKTMEFGVRALFRLLETYLRKSPNMTLRQLILKYAPEKENNSEAYMQAVASSIGQDIDGEVSQWFSDGVSKKQLVRAIIKHENGRHIANKHIDEGFILAYS</sequence>
<reference evidence="1 2" key="1">
    <citation type="submission" date="2019-07" db="EMBL/GenBank/DDBJ databases">
        <title>Genomic Encyclopedia of Type Strains, Phase IV (KMG-IV): sequencing the most valuable type-strain genomes for metagenomic binning, comparative biology and taxonomic classification.</title>
        <authorList>
            <person name="Goeker M."/>
        </authorList>
    </citation>
    <scope>NUCLEOTIDE SEQUENCE [LARGE SCALE GENOMIC DNA]</scope>
    <source>
        <strain evidence="1 2">DSM 18961</strain>
    </source>
</reference>
<accession>A0A5S5DSM2</accession>
<protein>
    <submittedName>
        <fullName evidence="1">Uncharacterized protein</fullName>
    </submittedName>
</protein>
<dbReference type="RefSeq" id="WP_170245934.1">
    <property type="nucleotide sequence ID" value="NZ_VNIA01000002.1"/>
</dbReference>